<evidence type="ECO:0000256" key="1">
    <source>
        <dbReference type="SAM" id="Coils"/>
    </source>
</evidence>
<dbReference type="InterPro" id="IPR054612">
    <property type="entry name" value="Phage_capsid-like_C"/>
</dbReference>
<name>R9ZZJ5_9CAUD</name>
<dbReference type="EMBL" id="KC821607">
    <property type="protein sequence ID" value="AGO47378.1"/>
    <property type="molecule type" value="Genomic_DNA"/>
</dbReference>
<dbReference type="GeneID" id="16880884"/>
<gene>
    <name evidence="3" type="ORF">Phi19:1_gp088</name>
</gene>
<dbReference type="Proteomes" id="UP000014730">
    <property type="component" value="Segment"/>
</dbReference>
<accession>R9ZZJ5</accession>
<dbReference type="KEGG" id="vg:16880884"/>
<organism evidence="3 4">
    <name type="scientific">Cellulophaga phage phi19:1</name>
    <dbReference type="NCBI Taxonomy" id="1327970"/>
    <lineage>
        <taxon>Viruses</taxon>
        <taxon>Duplodnaviria</taxon>
        <taxon>Heunggongvirae</taxon>
        <taxon>Uroviricota</taxon>
        <taxon>Caudoviricetes</taxon>
        <taxon>Assiduviridae</taxon>
        <taxon>Cellubavirus</taxon>
        <taxon>Cellubavirus phi19una</taxon>
    </lineage>
</organism>
<reference evidence="4" key="2">
    <citation type="submission" date="2013-03" db="EMBL/GenBank/DDBJ databases">
        <title>The Cellulophaga phages: a novel, diverse, and globally ubiquitous model system.</title>
        <authorList>
            <person name="Holmfeldt K."/>
            <person name="Solonenko N."/>
            <person name="Shah M."/>
            <person name="Corrier K."/>
            <person name="Riemann L."/>
            <person name="VerBerkmoes N.C."/>
            <person name="Sullivan M.B."/>
        </authorList>
    </citation>
    <scope>NUCLEOTIDE SEQUENCE [LARGE SCALE GENOMIC DNA]</scope>
</reference>
<dbReference type="Gene3D" id="3.30.2320.10">
    <property type="entry name" value="hypothetical protein PF0899 domain"/>
    <property type="match status" value="1"/>
</dbReference>
<feature type="domain" description="Phage capsid-like C-terminal" evidence="2">
    <location>
        <begin position="160"/>
        <end position="398"/>
    </location>
</feature>
<evidence type="ECO:0000259" key="2">
    <source>
        <dbReference type="Pfam" id="PF05065"/>
    </source>
</evidence>
<proteinExistence type="predicted"/>
<reference evidence="3 4" key="1">
    <citation type="journal article" date="2013" name="Proc. Natl. Acad. Sci. U.S.A.">
        <title>Twelve previously unknown phage genera are ubiquitous in global oceans.</title>
        <authorList>
            <person name="Holmfeldt K."/>
            <person name="Solonenko N."/>
            <person name="Shah M."/>
            <person name="Corrier K."/>
            <person name="Riemann L."/>
            <person name="Verberkmoes N.C."/>
            <person name="Sullivan M.B."/>
        </authorList>
    </citation>
    <scope>NUCLEOTIDE SEQUENCE [LARGE SCALE GENOMIC DNA]</scope>
    <source>
        <strain evidence="3">Phi19:1</strain>
    </source>
</reference>
<keyword evidence="1" id="KW-0175">Coiled coil</keyword>
<keyword evidence="4" id="KW-1185">Reference proteome</keyword>
<dbReference type="RefSeq" id="YP_008241781.1">
    <property type="nucleotide sequence ID" value="NC_021799.1"/>
</dbReference>
<protein>
    <submittedName>
        <fullName evidence="3">Phage major capsid protein</fullName>
    </submittedName>
</protein>
<sequence length="422" mass="45501">MNEEALQKAAEINSKLDALKTAQENAVKKDELKAANEALEAFKKENSEAIVKNAAQMEEIRKMAEDAQSDMSSLIESMKISNQAPMNFQEAVKAALTEEKFNEIKNHVASKSKGGWLELEVVKAAGTITTANGVDGTQPANYATSISTSYSPYTYGDQFVEQYLTVGSTDLGNVAYVNESAGEGDAAIVAEGGLKPLIDADFNTKFSAAKKIAGRMKASEESLSDYKWLMSAIEGKLKNKHDIARQSNVLTSVISAATSFNSSLLTGFTKLPFGSSTLYDAIAAVVATIAVESDGVFIPNVAFVNTLDALQMKLTKDLNGNYILPPFMDASGRMIEGVMVIAKPQITAGSYVIGDLKNINLLNVWGYSVRIGWEDDDFSKNLVTMLGESRYHVYITDNDKRGIVTGTFAAVKLAIEGTDPEA</sequence>
<dbReference type="Gene3D" id="3.30.2400.10">
    <property type="entry name" value="Major capsid protein gp5"/>
    <property type="match status" value="1"/>
</dbReference>
<dbReference type="Pfam" id="PF05065">
    <property type="entry name" value="Phage_capsid"/>
    <property type="match status" value="1"/>
</dbReference>
<feature type="coiled-coil region" evidence="1">
    <location>
        <begin position="2"/>
        <end position="77"/>
    </location>
</feature>
<dbReference type="SUPFAM" id="SSF56563">
    <property type="entry name" value="Major capsid protein gp5"/>
    <property type="match status" value="1"/>
</dbReference>
<evidence type="ECO:0000313" key="4">
    <source>
        <dbReference type="Proteomes" id="UP000014730"/>
    </source>
</evidence>
<evidence type="ECO:0000313" key="3">
    <source>
        <dbReference type="EMBL" id="AGO47378.1"/>
    </source>
</evidence>